<dbReference type="EMBL" id="VTEG01000006">
    <property type="protein sequence ID" value="TYR99208.1"/>
    <property type="molecule type" value="Genomic_DNA"/>
</dbReference>
<name>A0A5D4MCI7_9BACI</name>
<evidence type="ECO:0000313" key="3">
    <source>
        <dbReference type="Proteomes" id="UP000325182"/>
    </source>
</evidence>
<evidence type="ECO:0000259" key="1">
    <source>
        <dbReference type="Pfam" id="PF12680"/>
    </source>
</evidence>
<dbReference type="SUPFAM" id="SSF54427">
    <property type="entry name" value="NTF2-like"/>
    <property type="match status" value="1"/>
</dbReference>
<proteinExistence type="predicted"/>
<protein>
    <submittedName>
        <fullName evidence="2">Nuclear transport factor 2 family protein</fullName>
    </submittedName>
</protein>
<reference evidence="2 3" key="1">
    <citation type="submission" date="2019-08" db="EMBL/GenBank/DDBJ databases">
        <title>Bacillus genomes from the desert of Cuatro Cienegas, Coahuila.</title>
        <authorList>
            <person name="Olmedo-Alvarez G."/>
        </authorList>
    </citation>
    <scope>NUCLEOTIDE SEQUENCE [LARGE SCALE GENOMIC DNA]</scope>
    <source>
        <strain evidence="2 3">CH128b_4D</strain>
    </source>
</reference>
<dbReference type="Proteomes" id="UP000325182">
    <property type="component" value="Unassembled WGS sequence"/>
</dbReference>
<evidence type="ECO:0000313" key="2">
    <source>
        <dbReference type="EMBL" id="TYR99208.1"/>
    </source>
</evidence>
<comment type="caution">
    <text evidence="2">The sequence shown here is derived from an EMBL/GenBank/DDBJ whole genome shotgun (WGS) entry which is preliminary data.</text>
</comment>
<dbReference type="InterPro" id="IPR037401">
    <property type="entry name" value="SnoaL-like"/>
</dbReference>
<dbReference type="RefSeq" id="WP_148953839.1">
    <property type="nucleotide sequence ID" value="NZ_VTEG01000006.1"/>
</dbReference>
<dbReference type="Gene3D" id="3.10.450.50">
    <property type="match status" value="1"/>
</dbReference>
<feature type="domain" description="SnoaL-like" evidence="1">
    <location>
        <begin position="22"/>
        <end position="108"/>
    </location>
</feature>
<dbReference type="AlphaFoldDB" id="A0A5D4MCI7"/>
<sequence>MEYNISANKERAVSFLNLIVSNQVAKAFEEHAGTDFVHHNPFFQGDAVSLKKAMEENGFENPDKVIEVKRAIEEGDTVVVHSHIKQTPEDRGAAVVHIFRFQEDRIVELWDVGQAIPDDSPNQNGVF</sequence>
<dbReference type="InterPro" id="IPR032710">
    <property type="entry name" value="NTF2-like_dom_sf"/>
</dbReference>
<gene>
    <name evidence="2" type="ORF">FZC84_10620</name>
</gene>
<dbReference type="Pfam" id="PF12680">
    <property type="entry name" value="SnoaL_2"/>
    <property type="match status" value="1"/>
</dbReference>
<organism evidence="2 3">
    <name type="scientific">Rossellomorea vietnamensis</name>
    <dbReference type="NCBI Taxonomy" id="218284"/>
    <lineage>
        <taxon>Bacteria</taxon>
        <taxon>Bacillati</taxon>
        <taxon>Bacillota</taxon>
        <taxon>Bacilli</taxon>
        <taxon>Bacillales</taxon>
        <taxon>Bacillaceae</taxon>
        <taxon>Rossellomorea</taxon>
    </lineage>
</organism>
<accession>A0A5D4MCI7</accession>